<dbReference type="PANTHER" id="PTHR13068:SF130">
    <property type="entry name" value="TRANSCRIPTION TERMINATION FACTOR MTERF6, CHLOROPLASTIC_MITOCHONDRIAL-LIKE"/>
    <property type="match status" value="1"/>
</dbReference>
<sequence>MTLYICRSLISRSLKNPSYLHRPHISFSFSLFFFSSSREAHPSHTVAVADYLIERHQFSPETASKVSSVVAYLKNPEKSDSVLSFLKETGFSKIHLEQVIKSVPQVLSANLDHNIKPKIKIFHDSGFSPTDIVEIISADPWILTRSANRLGPSILALKNVLGSNVDVSRILKVSGWFLKQDLEKTMKPNIEFMMSCGISSSQITKFVYNFPRFLLHKPESVKEFVKKVDEMGFNRKSGMFLHAIRAVSSMTAENWEHKLELFRNLGFSEDDILSVFRRVPQVFAVSERKIKEATKVLLSTGKYDISFIISHAELLICSVEQRLKPRLRVLEILERKKLLLRKLSITTACKISDKKFFEKYVFPYSKEVGKVFTVNKGS</sequence>
<keyword evidence="2" id="KW-0805">Transcription regulation</keyword>
<dbReference type="SMART" id="SM00733">
    <property type="entry name" value="Mterf"/>
    <property type="match status" value="7"/>
</dbReference>
<organism evidence="4 5">
    <name type="scientific">Nyssa sinensis</name>
    <dbReference type="NCBI Taxonomy" id="561372"/>
    <lineage>
        <taxon>Eukaryota</taxon>
        <taxon>Viridiplantae</taxon>
        <taxon>Streptophyta</taxon>
        <taxon>Embryophyta</taxon>
        <taxon>Tracheophyta</taxon>
        <taxon>Spermatophyta</taxon>
        <taxon>Magnoliopsida</taxon>
        <taxon>eudicotyledons</taxon>
        <taxon>Gunneridae</taxon>
        <taxon>Pentapetalae</taxon>
        <taxon>asterids</taxon>
        <taxon>Cornales</taxon>
        <taxon>Nyssaceae</taxon>
        <taxon>Nyssa</taxon>
    </lineage>
</organism>
<accession>A0A5J4ZWL1</accession>
<gene>
    <name evidence="4" type="ORF">F0562_013149</name>
</gene>
<dbReference type="AlphaFoldDB" id="A0A5J4ZWL1"/>
<evidence type="ECO:0000313" key="5">
    <source>
        <dbReference type="Proteomes" id="UP000325577"/>
    </source>
</evidence>
<dbReference type="GO" id="GO:0003676">
    <property type="term" value="F:nucleic acid binding"/>
    <property type="evidence" value="ECO:0007669"/>
    <property type="project" value="InterPro"/>
</dbReference>
<dbReference type="InterPro" id="IPR003690">
    <property type="entry name" value="MTERF"/>
</dbReference>
<evidence type="ECO:0000256" key="3">
    <source>
        <dbReference type="ARBA" id="ARBA00022946"/>
    </source>
</evidence>
<evidence type="ECO:0000256" key="1">
    <source>
        <dbReference type="ARBA" id="ARBA00007692"/>
    </source>
</evidence>
<protein>
    <submittedName>
        <fullName evidence="4">Uncharacterized protein</fullName>
    </submittedName>
</protein>
<name>A0A5J4ZWL1_9ASTE</name>
<evidence type="ECO:0000256" key="2">
    <source>
        <dbReference type="ARBA" id="ARBA00022472"/>
    </source>
</evidence>
<keyword evidence="2" id="KW-0804">Transcription</keyword>
<dbReference type="OrthoDB" id="637682at2759"/>
<dbReference type="Proteomes" id="UP000325577">
    <property type="component" value="Linkage Group LG5"/>
</dbReference>
<reference evidence="4 5" key="1">
    <citation type="submission" date="2019-09" db="EMBL/GenBank/DDBJ databases">
        <title>A chromosome-level genome assembly of the Chinese tupelo Nyssa sinensis.</title>
        <authorList>
            <person name="Yang X."/>
            <person name="Kang M."/>
            <person name="Yang Y."/>
            <person name="Xiong H."/>
            <person name="Wang M."/>
            <person name="Zhang Z."/>
            <person name="Wang Z."/>
            <person name="Wu H."/>
            <person name="Ma T."/>
            <person name="Liu J."/>
            <person name="Xi Z."/>
        </authorList>
    </citation>
    <scope>NUCLEOTIDE SEQUENCE [LARGE SCALE GENOMIC DNA]</scope>
    <source>
        <strain evidence="4">J267</strain>
        <tissue evidence="4">Leaf</tissue>
    </source>
</reference>
<dbReference type="GO" id="GO:0006353">
    <property type="term" value="P:DNA-templated transcription termination"/>
    <property type="evidence" value="ECO:0007669"/>
    <property type="project" value="UniProtKB-KW"/>
</dbReference>
<dbReference type="Gene3D" id="1.25.70.10">
    <property type="entry name" value="Transcription termination factor 3, mitochondrial"/>
    <property type="match status" value="1"/>
</dbReference>
<proteinExistence type="inferred from homology"/>
<dbReference type="EMBL" id="CM018048">
    <property type="protein sequence ID" value="KAA8522489.1"/>
    <property type="molecule type" value="Genomic_DNA"/>
</dbReference>
<evidence type="ECO:0000313" key="4">
    <source>
        <dbReference type="EMBL" id="KAA8522489.1"/>
    </source>
</evidence>
<comment type="similarity">
    <text evidence="1">Belongs to the mTERF family.</text>
</comment>
<dbReference type="InterPro" id="IPR038538">
    <property type="entry name" value="MTERF_sf"/>
</dbReference>
<keyword evidence="3" id="KW-0809">Transit peptide</keyword>
<dbReference type="PANTHER" id="PTHR13068">
    <property type="entry name" value="CGI-12 PROTEIN-RELATED"/>
    <property type="match status" value="1"/>
</dbReference>
<dbReference type="Pfam" id="PF02536">
    <property type="entry name" value="mTERF"/>
    <property type="match status" value="2"/>
</dbReference>
<keyword evidence="2" id="KW-0806">Transcription termination</keyword>
<dbReference type="FunFam" id="1.25.70.10:FF:000001">
    <property type="entry name" value="Mitochondrial transcription termination factor-like"/>
    <property type="match status" value="1"/>
</dbReference>
<keyword evidence="5" id="KW-1185">Reference proteome</keyword>